<feature type="transmembrane region" description="Helical" evidence="1">
    <location>
        <begin position="104"/>
        <end position="126"/>
    </location>
</feature>
<dbReference type="OrthoDB" id="9119498at2759"/>
<keyword evidence="1" id="KW-1133">Transmembrane helix</keyword>
<feature type="signal peptide" evidence="2">
    <location>
        <begin position="1"/>
        <end position="20"/>
    </location>
</feature>
<evidence type="ECO:0000313" key="3">
    <source>
        <dbReference type="EMBL" id="KAG6924388.1"/>
    </source>
</evidence>
<dbReference type="Proteomes" id="UP000765507">
    <property type="component" value="Unassembled WGS sequence"/>
</dbReference>
<dbReference type="AlphaFoldDB" id="A0A8T1S6E4"/>
<keyword evidence="1" id="KW-0812">Transmembrane</keyword>
<keyword evidence="1" id="KW-0472">Membrane</keyword>
<name>A0A8T1S6E4_CHESE</name>
<evidence type="ECO:0000256" key="1">
    <source>
        <dbReference type="SAM" id="Phobius"/>
    </source>
</evidence>
<comment type="caution">
    <text evidence="3">The sequence shown here is derived from an EMBL/GenBank/DDBJ whole genome shotgun (WGS) entry which is preliminary data.</text>
</comment>
<dbReference type="EMBL" id="JAHGAV010000606">
    <property type="protein sequence ID" value="KAG6924388.1"/>
    <property type="molecule type" value="Genomic_DNA"/>
</dbReference>
<keyword evidence="4" id="KW-1185">Reference proteome</keyword>
<evidence type="ECO:0000313" key="4">
    <source>
        <dbReference type="Proteomes" id="UP000765507"/>
    </source>
</evidence>
<gene>
    <name evidence="3" type="primary">SMIM9</name>
    <name evidence="3" type="ORF">G0U57_017590</name>
</gene>
<organism evidence="3 4">
    <name type="scientific">Chelydra serpentina</name>
    <name type="common">Snapping turtle</name>
    <name type="synonym">Testudo serpentina</name>
    <dbReference type="NCBI Taxonomy" id="8475"/>
    <lineage>
        <taxon>Eukaryota</taxon>
        <taxon>Metazoa</taxon>
        <taxon>Chordata</taxon>
        <taxon>Craniata</taxon>
        <taxon>Vertebrata</taxon>
        <taxon>Euteleostomi</taxon>
        <taxon>Archelosauria</taxon>
        <taxon>Testudinata</taxon>
        <taxon>Testudines</taxon>
        <taxon>Cryptodira</taxon>
        <taxon>Durocryptodira</taxon>
        <taxon>Americhelydia</taxon>
        <taxon>Chelydroidea</taxon>
        <taxon>Chelydridae</taxon>
        <taxon>Chelydra</taxon>
    </lineage>
</organism>
<accession>A0A8T1S6E4</accession>
<keyword evidence="2" id="KW-0732">Signal</keyword>
<dbReference type="PROSITE" id="PS51257">
    <property type="entry name" value="PROKAR_LIPOPROTEIN"/>
    <property type="match status" value="1"/>
</dbReference>
<reference evidence="3 4" key="1">
    <citation type="journal article" date="2020" name="G3 (Bethesda)">
        <title>Draft Genome of the Common Snapping Turtle, Chelydra serpentina, a Model for Phenotypic Plasticity in Reptiles.</title>
        <authorList>
            <person name="Das D."/>
            <person name="Singh S.K."/>
            <person name="Bierstedt J."/>
            <person name="Erickson A."/>
            <person name="Galli G.L.J."/>
            <person name="Crossley D.A. 2nd"/>
            <person name="Rhen T."/>
        </authorList>
    </citation>
    <scope>NUCLEOTIDE SEQUENCE [LARGE SCALE GENOMIC DNA]</scope>
    <source>
        <strain evidence="3">KW</strain>
    </source>
</reference>
<evidence type="ECO:0000256" key="2">
    <source>
        <dbReference type="SAM" id="SignalP"/>
    </source>
</evidence>
<sequence length="174" mass="19265">MALLLHKAMFPLLVWLIASASCYQPTSKHEVISHPPRHLFRIRERGAQKPVPGRLLAWQKGKVYPFAVGERGDPGQEIQRVRRSWLADYMDDLWTHIHGSFPRAALYAFPLALGIMLLLCCITICGGRALDALLWRSPALGPMSSLALFHSGGVTGGPRRGPGPSSERFMVLVT</sequence>
<proteinExistence type="predicted"/>
<protein>
    <submittedName>
        <fullName evidence="3">Small integral membrane protein 9</fullName>
    </submittedName>
</protein>
<feature type="chain" id="PRO_5035806590" evidence="2">
    <location>
        <begin position="21"/>
        <end position="174"/>
    </location>
</feature>